<name>A0AAW2DIY9_9ROSI</name>
<proteinExistence type="predicted"/>
<gene>
    <name evidence="1" type="ORF">SO802_010777</name>
</gene>
<accession>A0AAW2DIY9</accession>
<protein>
    <submittedName>
        <fullName evidence="1">Uncharacterized protein</fullName>
    </submittedName>
</protein>
<organism evidence="1 2">
    <name type="scientific">Lithocarpus litseifolius</name>
    <dbReference type="NCBI Taxonomy" id="425828"/>
    <lineage>
        <taxon>Eukaryota</taxon>
        <taxon>Viridiplantae</taxon>
        <taxon>Streptophyta</taxon>
        <taxon>Embryophyta</taxon>
        <taxon>Tracheophyta</taxon>
        <taxon>Spermatophyta</taxon>
        <taxon>Magnoliopsida</taxon>
        <taxon>eudicotyledons</taxon>
        <taxon>Gunneridae</taxon>
        <taxon>Pentapetalae</taxon>
        <taxon>rosids</taxon>
        <taxon>fabids</taxon>
        <taxon>Fagales</taxon>
        <taxon>Fagaceae</taxon>
        <taxon>Lithocarpus</taxon>
    </lineage>
</organism>
<dbReference type="Proteomes" id="UP001459277">
    <property type="component" value="Unassembled WGS sequence"/>
</dbReference>
<dbReference type="AlphaFoldDB" id="A0AAW2DIY9"/>
<evidence type="ECO:0000313" key="2">
    <source>
        <dbReference type="Proteomes" id="UP001459277"/>
    </source>
</evidence>
<sequence>MEMAKHFHSFCKSGICNSHKKLLEANTIMPKSFVFEDLGLLKLFGKWLRRDHGDFLKGVYRNGDPHHE</sequence>
<comment type="caution">
    <text evidence="1">The sequence shown here is derived from an EMBL/GenBank/DDBJ whole genome shotgun (WGS) entry which is preliminary data.</text>
</comment>
<keyword evidence="2" id="KW-1185">Reference proteome</keyword>
<reference evidence="1 2" key="1">
    <citation type="submission" date="2024-01" db="EMBL/GenBank/DDBJ databases">
        <title>A telomere-to-telomere, gap-free genome of sweet tea (Lithocarpus litseifolius).</title>
        <authorList>
            <person name="Zhou J."/>
        </authorList>
    </citation>
    <scope>NUCLEOTIDE SEQUENCE [LARGE SCALE GENOMIC DNA]</scope>
    <source>
        <strain evidence="1">Zhou-2022a</strain>
        <tissue evidence="1">Leaf</tissue>
    </source>
</reference>
<evidence type="ECO:0000313" key="1">
    <source>
        <dbReference type="EMBL" id="KAL0009275.1"/>
    </source>
</evidence>
<dbReference type="EMBL" id="JAZDWU010000003">
    <property type="protein sequence ID" value="KAL0009275.1"/>
    <property type="molecule type" value="Genomic_DNA"/>
</dbReference>